<dbReference type="Proteomes" id="UP001499994">
    <property type="component" value="Unassembled WGS sequence"/>
</dbReference>
<name>A0ABP7LY14_9GAMM</name>
<keyword evidence="1 3" id="KW-0732">Signal</keyword>
<dbReference type="PROSITE" id="PS51257">
    <property type="entry name" value="PROKAR_LIPOPROTEIN"/>
    <property type="match status" value="1"/>
</dbReference>
<reference evidence="5" key="1">
    <citation type="journal article" date="2019" name="Int. J. Syst. Evol. Microbiol.">
        <title>The Global Catalogue of Microorganisms (GCM) 10K type strain sequencing project: providing services to taxonomists for standard genome sequencing and annotation.</title>
        <authorList>
            <consortium name="The Broad Institute Genomics Platform"/>
            <consortium name="The Broad Institute Genome Sequencing Center for Infectious Disease"/>
            <person name="Wu L."/>
            <person name="Ma J."/>
        </authorList>
    </citation>
    <scope>NUCLEOTIDE SEQUENCE [LARGE SCALE GENOMIC DNA]</scope>
    <source>
        <strain evidence="5">JCM 17201</strain>
    </source>
</reference>
<feature type="signal peptide" evidence="3">
    <location>
        <begin position="1"/>
        <end position="19"/>
    </location>
</feature>
<evidence type="ECO:0000256" key="1">
    <source>
        <dbReference type="HAMAP-Rule" id="MF_02248"/>
    </source>
</evidence>
<organism evidence="4 5">
    <name type="scientific">Gibbsiella dentisursi</name>
    <dbReference type="NCBI Taxonomy" id="796890"/>
    <lineage>
        <taxon>Bacteria</taxon>
        <taxon>Pseudomonadati</taxon>
        <taxon>Pseudomonadota</taxon>
        <taxon>Gammaproteobacteria</taxon>
        <taxon>Enterobacterales</taxon>
        <taxon>Yersiniaceae</taxon>
        <taxon>Gibbsiella</taxon>
    </lineage>
</organism>
<feature type="region of interest" description="Disordered" evidence="2">
    <location>
        <begin position="26"/>
        <end position="46"/>
    </location>
</feature>
<keyword evidence="1" id="KW-0472">Membrane</keyword>
<evidence type="ECO:0000256" key="2">
    <source>
        <dbReference type="SAM" id="MobiDB-lite"/>
    </source>
</evidence>
<evidence type="ECO:0000256" key="3">
    <source>
        <dbReference type="SAM" id="SignalP"/>
    </source>
</evidence>
<comment type="similarity">
    <text evidence="1">Belongs to the DcrB family.</text>
</comment>
<gene>
    <name evidence="1" type="primary">dcrB</name>
    <name evidence="4" type="ORF">GCM10022405_39580</name>
</gene>
<feature type="chain" id="PRO_5045985844" description="Inner membrane lipoprotein DcrB" evidence="3">
    <location>
        <begin position="20"/>
        <end position="196"/>
    </location>
</feature>
<dbReference type="HAMAP" id="MF_02248">
    <property type="entry name" value="DcrB"/>
    <property type="match status" value="1"/>
</dbReference>
<dbReference type="NCBIfam" id="NF008627">
    <property type="entry name" value="PRK11615.1"/>
    <property type="match status" value="1"/>
</dbReference>
<comment type="subcellular location">
    <subcellularLocation>
        <location evidence="1">Cell membrane</location>
        <topology evidence="1">Lipid-anchor</topology>
        <orientation evidence="1">Periplasmic side</orientation>
    </subcellularLocation>
</comment>
<dbReference type="RefSeq" id="WP_279026082.1">
    <property type="nucleotide sequence ID" value="NZ_BAABDG010000009.1"/>
</dbReference>
<dbReference type="InterPro" id="IPR014894">
    <property type="entry name" value="DcrB/EagT6"/>
</dbReference>
<keyword evidence="1 4" id="KW-0449">Lipoprotein</keyword>
<evidence type="ECO:0000313" key="5">
    <source>
        <dbReference type="Proteomes" id="UP001499994"/>
    </source>
</evidence>
<sequence>MRKIVKVMGIGLIALGLAACDGQTQETQAPAGNSSNNSSSNSAAANAQTGSQISLLGGKLVFTLPNGMTDQSGKLGNQANNMHVYADSSGQRAVIVILGDKTADSLETLGQRLEEKQRSRDANLQVITNKAIEIDGVPLRQLDSIITSGGEKAYSSILIGTLDNQLLTIQITLPADNQQQAQSQAEGVINTLKLQQ</sequence>
<keyword evidence="5" id="KW-1185">Reference proteome</keyword>
<dbReference type="InterPro" id="IPR046406">
    <property type="entry name" value="DcrB"/>
</dbReference>
<accession>A0ABP7LY14</accession>
<dbReference type="EMBL" id="BAABDG010000009">
    <property type="protein sequence ID" value="GAA3910525.1"/>
    <property type="molecule type" value="Genomic_DNA"/>
</dbReference>
<protein>
    <recommendedName>
        <fullName evidence="1">Inner membrane lipoprotein DcrB</fullName>
    </recommendedName>
</protein>
<evidence type="ECO:0000313" key="4">
    <source>
        <dbReference type="EMBL" id="GAA3910525.1"/>
    </source>
</evidence>
<keyword evidence="1" id="KW-0564">Palmitate</keyword>
<dbReference type="Pfam" id="PF08786">
    <property type="entry name" value="DcrB"/>
    <property type="match status" value="1"/>
</dbReference>
<comment type="caution">
    <text evidence="4">The sequence shown here is derived from an EMBL/GenBank/DDBJ whole genome shotgun (WGS) entry which is preliminary data.</text>
</comment>
<keyword evidence="1" id="KW-1003">Cell membrane</keyword>
<proteinExistence type="inferred from homology"/>
<comment type="function">
    <text evidence="1">Plays a role in cell envelope biogenesis, maintenance of cell envelope integrity and membrane homeostasis. Essential for lipoprotein maturation under conditions where membrane fluidity may be altered.</text>
</comment>
<feature type="compositionally biased region" description="Low complexity" evidence="2">
    <location>
        <begin position="33"/>
        <end position="46"/>
    </location>
</feature>
<dbReference type="Gene3D" id="3.40.1000.10">
    <property type="entry name" value="Mog1/PsbP, alpha/beta/alpha sandwich"/>
    <property type="match status" value="1"/>
</dbReference>